<accession>U6KWD5</accession>
<dbReference type="RefSeq" id="XP_013233036.1">
    <property type="nucleotide sequence ID" value="XM_013377582.1"/>
</dbReference>
<dbReference type="PROSITE" id="PS51450">
    <property type="entry name" value="LRR"/>
    <property type="match status" value="1"/>
</dbReference>
<sequence>MQPNAVAAVAADAAVAVAAAAAAAAEEEQARGPTSPRGPSYVDMSSYLVPEEYTIDPICSSSSSSSSSSDSSSSSSSSKKWQVLRVVTGHWSPCTVTVLCLSDCELPEAALRELCCCSNLLLLLLQRCSITDACCCSNLLQLQRLLLPENKIKTLEGLKGLPKLEEISLIGNPIETLEVPKP</sequence>
<dbReference type="InterPro" id="IPR032675">
    <property type="entry name" value="LRR_dom_sf"/>
</dbReference>
<dbReference type="Gene3D" id="3.80.10.10">
    <property type="entry name" value="Ribonuclease Inhibitor"/>
    <property type="match status" value="1"/>
</dbReference>
<evidence type="ECO:0000313" key="4">
    <source>
        <dbReference type="Proteomes" id="UP000030747"/>
    </source>
</evidence>
<organism evidence="3 4">
    <name type="scientific">Eimeria tenella</name>
    <name type="common">Coccidian parasite</name>
    <dbReference type="NCBI Taxonomy" id="5802"/>
    <lineage>
        <taxon>Eukaryota</taxon>
        <taxon>Sar</taxon>
        <taxon>Alveolata</taxon>
        <taxon>Apicomplexa</taxon>
        <taxon>Conoidasida</taxon>
        <taxon>Coccidia</taxon>
        <taxon>Eucoccidiorida</taxon>
        <taxon>Eimeriorina</taxon>
        <taxon>Eimeriidae</taxon>
        <taxon>Eimeria</taxon>
    </lineage>
</organism>
<dbReference type="InterPro" id="IPR001611">
    <property type="entry name" value="Leu-rich_rpt"/>
</dbReference>
<dbReference type="InterPro" id="IPR025875">
    <property type="entry name" value="Leu-rich_rpt_4"/>
</dbReference>
<evidence type="ECO:0008006" key="5">
    <source>
        <dbReference type="Google" id="ProtNLM"/>
    </source>
</evidence>
<dbReference type="VEuPathDB" id="ToxoDB:ETH_00001885"/>
<dbReference type="AlphaFoldDB" id="U6KWD5"/>
<dbReference type="Pfam" id="PF12799">
    <property type="entry name" value="LRR_4"/>
    <property type="match status" value="1"/>
</dbReference>
<keyword evidence="1" id="KW-0433">Leucine-rich repeat</keyword>
<dbReference type="OrthoDB" id="10434023at2759"/>
<reference evidence="3" key="1">
    <citation type="submission" date="2013-10" db="EMBL/GenBank/DDBJ databases">
        <title>Genomic analysis of the causative agents of coccidiosis in chickens.</title>
        <authorList>
            <person name="Reid A.J."/>
            <person name="Blake D."/>
            <person name="Billington K."/>
            <person name="Browne H."/>
            <person name="Dunn M."/>
            <person name="Hung S."/>
            <person name="Kawahara F."/>
            <person name="Miranda-Saavedra D."/>
            <person name="Mourier T."/>
            <person name="Nagra H."/>
            <person name="Otto T.D."/>
            <person name="Rawlings N."/>
            <person name="Sanchez A."/>
            <person name="Sanders M."/>
            <person name="Subramaniam C."/>
            <person name="Tay Y."/>
            <person name="Dear P."/>
            <person name="Doerig C."/>
            <person name="Gruber A."/>
            <person name="Parkinson J."/>
            <person name="Shirley M."/>
            <person name="Wan K.L."/>
            <person name="Berriman M."/>
            <person name="Tomley F."/>
            <person name="Pain A."/>
        </authorList>
    </citation>
    <scope>NUCLEOTIDE SEQUENCE [LARGE SCALE GENOMIC DNA]</scope>
    <source>
        <strain evidence="3">Houghton</strain>
    </source>
</reference>
<protein>
    <recommendedName>
        <fullName evidence="5">Leucine rich repeat protein</fullName>
    </recommendedName>
</protein>
<keyword evidence="2" id="KW-0677">Repeat</keyword>
<evidence type="ECO:0000256" key="2">
    <source>
        <dbReference type="ARBA" id="ARBA00022737"/>
    </source>
</evidence>
<gene>
    <name evidence="3" type="ORF">ETH_00001885</name>
</gene>
<name>U6KWD5_EIMTE</name>
<dbReference type="SUPFAM" id="SSF52058">
    <property type="entry name" value="L domain-like"/>
    <property type="match status" value="1"/>
</dbReference>
<dbReference type="EMBL" id="HG675705">
    <property type="protein sequence ID" value="CDJ42286.1"/>
    <property type="molecule type" value="Genomic_DNA"/>
</dbReference>
<dbReference type="GeneID" id="25249592"/>
<dbReference type="VEuPathDB" id="ToxoDB:ETH2_1410100"/>
<evidence type="ECO:0000313" key="3">
    <source>
        <dbReference type="EMBL" id="CDJ42286.1"/>
    </source>
</evidence>
<evidence type="ECO:0000256" key="1">
    <source>
        <dbReference type="ARBA" id="ARBA00022614"/>
    </source>
</evidence>
<dbReference type="Proteomes" id="UP000030747">
    <property type="component" value="Unassembled WGS sequence"/>
</dbReference>
<keyword evidence="4" id="KW-1185">Reference proteome</keyword>
<reference evidence="3" key="2">
    <citation type="submission" date="2013-10" db="EMBL/GenBank/DDBJ databases">
        <authorList>
            <person name="Aslett M."/>
        </authorList>
    </citation>
    <scope>NUCLEOTIDE SEQUENCE [LARGE SCALE GENOMIC DNA]</scope>
    <source>
        <strain evidence="3">Houghton</strain>
    </source>
</reference>
<proteinExistence type="predicted"/>